<gene>
    <name evidence="1" type="ORF">C791_5840</name>
</gene>
<evidence type="ECO:0000313" key="2">
    <source>
        <dbReference type="Proteomes" id="UP000014137"/>
    </source>
</evidence>
<sequence>MYVVVGLVLGVLLVAGYLLFRSARSNVEAEEKANILITRLVQEGARTPSQEQLVRLFGTDGGSICADPDAAFARATSEGGISGGGPGTRPVLPEGTLARGQLLVVEVYCPEKLAGFKNFLNQQGFSDVTGG</sequence>
<dbReference type="EMBL" id="ANMG01000056">
    <property type="protein sequence ID" value="EMD24472.1"/>
    <property type="molecule type" value="Genomic_DNA"/>
</dbReference>
<comment type="caution">
    <text evidence="1">The sequence shown here is derived from an EMBL/GenBank/DDBJ whole genome shotgun (WGS) entry which is preliminary data.</text>
</comment>
<organism evidence="1 2">
    <name type="scientific">Amycolatopsis azurea DSM 43854</name>
    <dbReference type="NCBI Taxonomy" id="1238180"/>
    <lineage>
        <taxon>Bacteria</taxon>
        <taxon>Bacillati</taxon>
        <taxon>Actinomycetota</taxon>
        <taxon>Actinomycetes</taxon>
        <taxon>Pseudonocardiales</taxon>
        <taxon>Pseudonocardiaceae</taxon>
        <taxon>Amycolatopsis</taxon>
    </lineage>
</organism>
<name>M2QEL6_9PSEU</name>
<reference evidence="1 2" key="1">
    <citation type="submission" date="2012-10" db="EMBL/GenBank/DDBJ databases">
        <title>Genome assembly of Amycolatopsis azurea DSM 43854.</title>
        <authorList>
            <person name="Khatri I."/>
            <person name="Kaur I."/>
            <person name="Subramanian S."/>
            <person name="Mayilraj S."/>
        </authorList>
    </citation>
    <scope>NUCLEOTIDE SEQUENCE [LARGE SCALE GENOMIC DNA]</scope>
    <source>
        <strain evidence="1 2">DSM 43854</strain>
    </source>
</reference>
<protein>
    <submittedName>
        <fullName evidence="1">Uncharacterized protein</fullName>
    </submittedName>
</protein>
<proteinExistence type="predicted"/>
<accession>M2QEL6</accession>
<evidence type="ECO:0000313" key="1">
    <source>
        <dbReference type="EMBL" id="EMD24472.1"/>
    </source>
</evidence>
<dbReference type="PATRIC" id="fig|1238180.3.peg.5756"/>
<dbReference type="Proteomes" id="UP000014137">
    <property type="component" value="Unassembled WGS sequence"/>
</dbReference>
<dbReference type="AlphaFoldDB" id="M2QEL6"/>